<dbReference type="PANTHER" id="PTHR33539">
    <property type="entry name" value="UPF0764 PROTEIN C16ORF89"/>
    <property type="match status" value="1"/>
</dbReference>
<evidence type="ECO:0000313" key="2">
    <source>
        <dbReference type="EMBL" id="KAK3085139.1"/>
    </source>
</evidence>
<sequence>MKFLILICLPLTLTLSAPLDRDELLQNVLQVVSKGLQFFSSDYSDINVDGLFGLRLGQGQIISAVKQCSSNPSCPKQLLTILQNLEKNLDDTCDKALPYVEQTDEAYYERFIKTIDQPYILPFQPIKFDKTTLAKVTLGSSTNYNEPKGDDCYARVMGTYKENSRTTQKCTMTDQCWKMMTDPTTAKYSLTHQLLYFIVIENIGCQDQVKTFLHHHEIRDVETMMCRKILKDSMSLISEGKVKDSNKDLFLEQTVLCGMLGYEDFLSFDWMKMTLSWPDKNIGCFKLTKQDVEQMAVDMIDQFANQFNITDPKIIKEDKLAAMKSADSNYEKQEALENQRSGDIAPTMRKLLREKGMKDVSERVSKIVGATTSKYWLERRTNYGKVPGSSLPGAGALNLTSIEFEDV</sequence>
<organism evidence="2 3">
    <name type="scientific">Pinctada imbricata</name>
    <name type="common">Atlantic pearl-oyster</name>
    <name type="synonym">Pinctada martensii</name>
    <dbReference type="NCBI Taxonomy" id="66713"/>
    <lineage>
        <taxon>Eukaryota</taxon>
        <taxon>Metazoa</taxon>
        <taxon>Spiralia</taxon>
        <taxon>Lophotrochozoa</taxon>
        <taxon>Mollusca</taxon>
        <taxon>Bivalvia</taxon>
        <taxon>Autobranchia</taxon>
        <taxon>Pteriomorphia</taxon>
        <taxon>Pterioida</taxon>
        <taxon>Pterioidea</taxon>
        <taxon>Pteriidae</taxon>
        <taxon>Pinctada</taxon>
    </lineage>
</organism>
<keyword evidence="1" id="KW-0732">Signal</keyword>
<feature type="signal peptide" evidence="1">
    <location>
        <begin position="1"/>
        <end position="16"/>
    </location>
</feature>
<accession>A0AA88XGU4</accession>
<dbReference type="Proteomes" id="UP001186944">
    <property type="component" value="Unassembled WGS sequence"/>
</dbReference>
<dbReference type="GO" id="GO:0005829">
    <property type="term" value="C:cytosol"/>
    <property type="evidence" value="ECO:0007669"/>
    <property type="project" value="TreeGrafter"/>
</dbReference>
<dbReference type="GO" id="GO:0016020">
    <property type="term" value="C:membrane"/>
    <property type="evidence" value="ECO:0007669"/>
    <property type="project" value="TreeGrafter"/>
</dbReference>
<dbReference type="AlphaFoldDB" id="A0AA88XGU4"/>
<dbReference type="EMBL" id="VSWD01000013">
    <property type="protein sequence ID" value="KAK3085139.1"/>
    <property type="molecule type" value="Genomic_DNA"/>
</dbReference>
<comment type="caution">
    <text evidence="2">The sequence shown here is derived from an EMBL/GenBank/DDBJ whole genome shotgun (WGS) entry which is preliminary data.</text>
</comment>
<evidence type="ECO:0000256" key="1">
    <source>
        <dbReference type="SAM" id="SignalP"/>
    </source>
</evidence>
<evidence type="ECO:0008006" key="4">
    <source>
        <dbReference type="Google" id="ProtNLM"/>
    </source>
</evidence>
<gene>
    <name evidence="2" type="ORF">FSP39_024974</name>
</gene>
<dbReference type="Pfam" id="PF15882">
    <property type="entry name" value="DUF4735"/>
    <property type="match status" value="1"/>
</dbReference>
<keyword evidence="3" id="KW-1185">Reference proteome</keyword>
<feature type="chain" id="PRO_5041671117" description="Secreted protein" evidence="1">
    <location>
        <begin position="17"/>
        <end position="407"/>
    </location>
</feature>
<reference evidence="2" key="1">
    <citation type="submission" date="2019-08" db="EMBL/GenBank/DDBJ databases">
        <title>The improved chromosome-level genome for the pearl oyster Pinctada fucata martensii using PacBio sequencing and Hi-C.</title>
        <authorList>
            <person name="Zheng Z."/>
        </authorList>
    </citation>
    <scope>NUCLEOTIDE SEQUENCE</scope>
    <source>
        <strain evidence="2">ZZ-2019</strain>
        <tissue evidence="2">Adductor muscle</tissue>
    </source>
</reference>
<evidence type="ECO:0000313" key="3">
    <source>
        <dbReference type="Proteomes" id="UP001186944"/>
    </source>
</evidence>
<dbReference type="PANTHER" id="PTHR33539:SF1">
    <property type="entry name" value="UPF0764 PROTEIN C16ORF89"/>
    <property type="match status" value="1"/>
</dbReference>
<protein>
    <recommendedName>
        <fullName evidence="4">Secreted protein</fullName>
    </recommendedName>
</protein>
<dbReference type="InterPro" id="IPR031751">
    <property type="entry name" value="DUF4735"/>
</dbReference>
<name>A0AA88XGU4_PINIB</name>
<proteinExistence type="predicted"/>